<dbReference type="Proteomes" id="UP001501788">
    <property type="component" value="Unassembled WGS sequence"/>
</dbReference>
<dbReference type="InterPro" id="IPR000634">
    <property type="entry name" value="Ser/Thr_deHydtase_PyrdxlP-BS"/>
</dbReference>
<dbReference type="SUPFAM" id="SSF53686">
    <property type="entry name" value="Tryptophan synthase beta subunit-like PLP-dependent enzymes"/>
    <property type="match status" value="1"/>
</dbReference>
<name>A0ABP8L3Z1_9BURK</name>
<sequence>MPPSASAATAPAGTPPTFADVQDAAQRLAGNAHRTPVLRSVSADDMLGGRVYFKCENLQRTGSFKFRGAYNALSRLSDAQRKAGVLAFSAGNHAQAVALSARLLDMPAVIVMPEDAPVSKMAATRAYGAQVVTYNRYTEDREAISRRIAQERGLTLIPPFDHPHVIAGQGTAALELLQEVPDLDLLFVCVGGGGLLAGSLLAAQALAPHCRVVGVEPAAGNDGQQSVRAGHIVRIPTPHTIADGAQTQALGELTFPIIRAHVHDMVTATDEQLMQGLRFFAERKKIVVEPTGALALAGALHGGVSTRGQRVGLIISGGNVDLARYARFLAD</sequence>
<comment type="cofactor">
    <cofactor evidence="1">
        <name>Ca(2+)</name>
        <dbReference type="ChEBI" id="CHEBI:29108"/>
    </cofactor>
</comment>
<evidence type="ECO:0000256" key="6">
    <source>
        <dbReference type="ARBA" id="ARBA00022898"/>
    </source>
</evidence>
<dbReference type="PANTHER" id="PTHR43050">
    <property type="entry name" value="SERINE / THREONINE RACEMASE FAMILY MEMBER"/>
    <property type="match status" value="1"/>
</dbReference>
<dbReference type="CDD" id="cd01562">
    <property type="entry name" value="Thr-dehyd"/>
    <property type="match status" value="1"/>
</dbReference>
<dbReference type="NCBIfam" id="NF005454">
    <property type="entry name" value="PRK07048.1"/>
    <property type="match status" value="1"/>
</dbReference>
<comment type="cofactor">
    <cofactor evidence="4">
        <name>Mg(2+)</name>
        <dbReference type="ChEBI" id="CHEBI:18420"/>
    </cofactor>
</comment>
<comment type="caution">
    <text evidence="8">The sequence shown here is derived from an EMBL/GenBank/DDBJ whole genome shotgun (WGS) entry which is preliminary data.</text>
</comment>
<keyword evidence="9" id="KW-1185">Reference proteome</keyword>
<evidence type="ECO:0000313" key="9">
    <source>
        <dbReference type="Proteomes" id="UP001501788"/>
    </source>
</evidence>
<gene>
    <name evidence="8" type="ORF">GCM10023090_11350</name>
</gene>
<keyword evidence="5" id="KW-0460">Magnesium</keyword>
<dbReference type="Pfam" id="PF00291">
    <property type="entry name" value="PALP"/>
    <property type="match status" value="1"/>
</dbReference>
<protein>
    <submittedName>
        <fullName evidence="8">Threo-3-hydroxy-L-aspartate ammonia-lyase</fullName>
    </submittedName>
</protein>
<reference evidence="9" key="1">
    <citation type="journal article" date="2019" name="Int. J. Syst. Evol. Microbiol.">
        <title>The Global Catalogue of Microorganisms (GCM) 10K type strain sequencing project: providing services to taxonomists for standard genome sequencing and annotation.</title>
        <authorList>
            <consortium name="The Broad Institute Genomics Platform"/>
            <consortium name="The Broad Institute Genome Sequencing Center for Infectious Disease"/>
            <person name="Wu L."/>
            <person name="Ma J."/>
        </authorList>
    </citation>
    <scope>NUCLEOTIDE SEQUENCE [LARGE SCALE GENOMIC DNA]</scope>
    <source>
        <strain evidence="9">JCM 31890</strain>
    </source>
</reference>
<evidence type="ECO:0000256" key="3">
    <source>
        <dbReference type="ARBA" id="ARBA00001936"/>
    </source>
</evidence>
<dbReference type="PANTHER" id="PTHR43050:SF1">
    <property type="entry name" value="SERINE RACEMASE"/>
    <property type="match status" value="1"/>
</dbReference>
<dbReference type="PROSITE" id="PS00165">
    <property type="entry name" value="DEHYDRATASE_SER_THR"/>
    <property type="match status" value="1"/>
</dbReference>
<organism evidence="8 9">
    <name type="scientific">Acidovorax lacteus</name>
    <dbReference type="NCBI Taxonomy" id="1924988"/>
    <lineage>
        <taxon>Bacteria</taxon>
        <taxon>Pseudomonadati</taxon>
        <taxon>Pseudomonadota</taxon>
        <taxon>Betaproteobacteria</taxon>
        <taxon>Burkholderiales</taxon>
        <taxon>Comamonadaceae</taxon>
        <taxon>Acidovorax</taxon>
    </lineage>
</organism>
<evidence type="ECO:0000259" key="7">
    <source>
        <dbReference type="Pfam" id="PF00291"/>
    </source>
</evidence>
<evidence type="ECO:0000256" key="4">
    <source>
        <dbReference type="ARBA" id="ARBA00001946"/>
    </source>
</evidence>
<proteinExistence type="predicted"/>
<dbReference type="InterPro" id="IPR001926">
    <property type="entry name" value="TrpB-like_PALP"/>
</dbReference>
<evidence type="ECO:0000256" key="2">
    <source>
        <dbReference type="ARBA" id="ARBA00001933"/>
    </source>
</evidence>
<dbReference type="EMBL" id="BAABEX010000007">
    <property type="protein sequence ID" value="GAA4421703.1"/>
    <property type="molecule type" value="Genomic_DNA"/>
</dbReference>
<comment type="cofactor">
    <cofactor evidence="2">
        <name>pyridoxal 5'-phosphate</name>
        <dbReference type="ChEBI" id="CHEBI:597326"/>
    </cofactor>
</comment>
<dbReference type="Gene3D" id="3.40.50.1100">
    <property type="match status" value="2"/>
</dbReference>
<comment type="cofactor">
    <cofactor evidence="3">
        <name>Mn(2+)</name>
        <dbReference type="ChEBI" id="CHEBI:29035"/>
    </cofactor>
</comment>
<dbReference type="InterPro" id="IPR036052">
    <property type="entry name" value="TrpB-like_PALP_sf"/>
</dbReference>
<evidence type="ECO:0000256" key="1">
    <source>
        <dbReference type="ARBA" id="ARBA00001913"/>
    </source>
</evidence>
<feature type="domain" description="Tryptophan synthase beta chain-like PALP" evidence="7">
    <location>
        <begin position="33"/>
        <end position="317"/>
    </location>
</feature>
<evidence type="ECO:0000256" key="5">
    <source>
        <dbReference type="ARBA" id="ARBA00022842"/>
    </source>
</evidence>
<accession>A0ABP8L3Z1</accession>
<keyword evidence="6" id="KW-0663">Pyridoxal phosphate</keyword>
<evidence type="ECO:0000313" key="8">
    <source>
        <dbReference type="EMBL" id="GAA4421703.1"/>
    </source>
</evidence>